<dbReference type="OrthoDB" id="2149705at2759"/>
<gene>
    <name evidence="1" type="ORF">ALEPTO_LOCUS12037</name>
</gene>
<dbReference type="Proteomes" id="UP000789508">
    <property type="component" value="Unassembled WGS sequence"/>
</dbReference>
<sequence length="436" mass="49052">RKHAENNDGGDGRGVEKYLSEGLVMKKFIPEIPKIEVVKDLDQEKKLVKEQPFEEEISSSFSTSKQPVAKLLYIAETEKAVEYPNKIPEDGLGNKDFNQGLKVSKFAYKINHLYKLVNPVDSKQLKTVMKIFHDNEVHHPLGGGSYVFKKKYVDYILSLSPKSDIKVSIGAQPNGSPHFGTITTFSLAFSLAQQLKNNGKNIMVVLELVDTAISENYSFDNIRYQKSLAYTKEIDKHVGHYQELLEKLSSYSGIDFEIRGQSEFNSHRKIPEVVSKIIQEKEKVGSLLSPESKVIALRVACPQCGLADKHGKKNIYAGNDAVISFCPEHGVIYSEDNQDVAVPYSWIRVTGGDYAGTYQEQILYKGAAILGTDITILPFIIYSPLKGAYGYLKEQALDYLIDYHSFKKTFTDRGLKKLYEETKESKMEASVVHQVP</sequence>
<comment type="caution">
    <text evidence="1">The sequence shown here is derived from an EMBL/GenBank/DDBJ whole genome shotgun (WGS) entry which is preliminary data.</text>
</comment>
<keyword evidence="2" id="KW-1185">Reference proteome</keyword>
<protein>
    <submittedName>
        <fullName evidence="1">5930_t:CDS:1</fullName>
    </submittedName>
</protein>
<dbReference type="EMBL" id="CAJVPS010023967">
    <property type="protein sequence ID" value="CAG8714999.1"/>
    <property type="molecule type" value="Genomic_DNA"/>
</dbReference>
<reference evidence="1" key="1">
    <citation type="submission" date="2021-06" db="EMBL/GenBank/DDBJ databases">
        <authorList>
            <person name="Kallberg Y."/>
            <person name="Tangrot J."/>
            <person name="Rosling A."/>
        </authorList>
    </citation>
    <scope>NUCLEOTIDE SEQUENCE</scope>
    <source>
        <strain evidence="1">FL130A</strain>
    </source>
</reference>
<dbReference type="AlphaFoldDB" id="A0A9N9NA22"/>
<feature type="non-terminal residue" evidence="1">
    <location>
        <position position="436"/>
    </location>
</feature>
<name>A0A9N9NA22_9GLOM</name>
<evidence type="ECO:0000313" key="1">
    <source>
        <dbReference type="EMBL" id="CAG8714999.1"/>
    </source>
</evidence>
<proteinExistence type="predicted"/>
<accession>A0A9N9NA22</accession>
<feature type="non-terminal residue" evidence="1">
    <location>
        <position position="1"/>
    </location>
</feature>
<dbReference type="SUPFAM" id="SSF52374">
    <property type="entry name" value="Nucleotidylyl transferase"/>
    <property type="match status" value="1"/>
</dbReference>
<organism evidence="1 2">
    <name type="scientific">Ambispora leptoticha</name>
    <dbReference type="NCBI Taxonomy" id="144679"/>
    <lineage>
        <taxon>Eukaryota</taxon>
        <taxon>Fungi</taxon>
        <taxon>Fungi incertae sedis</taxon>
        <taxon>Mucoromycota</taxon>
        <taxon>Glomeromycotina</taxon>
        <taxon>Glomeromycetes</taxon>
        <taxon>Archaeosporales</taxon>
        <taxon>Ambisporaceae</taxon>
        <taxon>Ambispora</taxon>
    </lineage>
</organism>
<evidence type="ECO:0000313" key="2">
    <source>
        <dbReference type="Proteomes" id="UP000789508"/>
    </source>
</evidence>